<accession>A0A1W6K076</accession>
<name>A0A1W6K076_9CREN</name>
<keyword evidence="10" id="KW-1185">Reference proteome</keyword>
<feature type="coiled-coil region" evidence="7">
    <location>
        <begin position="112"/>
        <end position="142"/>
    </location>
</feature>
<feature type="region of interest" description="Disordered" evidence="8">
    <location>
        <begin position="232"/>
        <end position="260"/>
    </location>
</feature>
<dbReference type="AlphaFoldDB" id="A0A1W6K076"/>
<dbReference type="Gene3D" id="4.10.960.10">
    <property type="entry name" value="Ribosomal protein L3, domain 3"/>
    <property type="match status" value="1"/>
</dbReference>
<keyword evidence="4 6" id="KW-0689">Ribosomal protein</keyword>
<keyword evidence="5 6" id="KW-0687">Ribonucleoprotein</keyword>
<dbReference type="GO" id="GO:0022625">
    <property type="term" value="C:cytosolic large ribosomal subunit"/>
    <property type="evidence" value="ECO:0007669"/>
    <property type="project" value="UniProtKB-UniRule"/>
</dbReference>
<dbReference type="PANTHER" id="PTHR11363:SF5">
    <property type="entry name" value="LARGE RIBOSOMAL SUBUNIT PROTEIN UL3"/>
    <property type="match status" value="1"/>
</dbReference>
<dbReference type="RefSeq" id="WP_148691705.1">
    <property type="nucleotide sequence ID" value="NZ_CP020477.1"/>
</dbReference>
<keyword evidence="7" id="KW-0175">Coiled coil</keyword>
<sequence length="340" mass="37888">MGHRKLASPRRGSAGLRPRKRSNEILPTPRSWPSVSSSSSTLLGFVGYKAGMTHVYYVNDIKGSSEFGKEVFTPVTVIETPPILPIALRAYILGDNGEPEVFTDYWIPDIPKEISERKIKNLKLNKDKLNDLLEKIKANQNNILYLRAIVSTQPKLVPALGKKKPEIVEVQIGGGDISSQLNYALSILGKQISVGDVFKEGQLIDILGVTKGKGFQGVVKRYSVMELPRWHKNRKGSRKAGTKGPSMSTPSYTPQPGQLGFHRRTEYNKRILKIINNPDEINPKGGFVKYGLVKNTSLLLQGSTIGVRKRPLFLRYPIRPYEIPVEIPKVTYVSLNSKQG</sequence>
<feature type="compositionally biased region" description="Basic residues" evidence="8">
    <location>
        <begin position="232"/>
        <end position="241"/>
    </location>
</feature>
<dbReference type="EMBL" id="CP020477">
    <property type="protein sequence ID" value="ARM75926.1"/>
    <property type="molecule type" value="Genomic_DNA"/>
</dbReference>
<evidence type="ECO:0000313" key="10">
    <source>
        <dbReference type="Proteomes" id="UP000193404"/>
    </source>
</evidence>
<evidence type="ECO:0000256" key="3">
    <source>
        <dbReference type="ARBA" id="ARBA00022884"/>
    </source>
</evidence>
<comment type="similarity">
    <text evidence="1 6">Belongs to the universal ribosomal protein uL3 family.</text>
</comment>
<dbReference type="InterPro" id="IPR019926">
    <property type="entry name" value="Ribosomal_uL3_CS"/>
</dbReference>
<dbReference type="HAMAP" id="MF_01325_A">
    <property type="entry name" value="Ribosomal_uL3_A"/>
    <property type="match status" value="1"/>
</dbReference>
<dbReference type="GO" id="GO:0019843">
    <property type="term" value="F:rRNA binding"/>
    <property type="evidence" value="ECO:0007669"/>
    <property type="project" value="UniProtKB-UniRule"/>
</dbReference>
<feature type="compositionally biased region" description="Polar residues" evidence="8">
    <location>
        <begin position="245"/>
        <end position="256"/>
    </location>
</feature>
<dbReference type="GO" id="GO:0006412">
    <property type="term" value="P:translation"/>
    <property type="evidence" value="ECO:0007669"/>
    <property type="project" value="UniProtKB-UniRule"/>
</dbReference>
<organism evidence="9 10">
    <name type="scientific">Acidianus manzaensis</name>
    <dbReference type="NCBI Taxonomy" id="282676"/>
    <lineage>
        <taxon>Archaea</taxon>
        <taxon>Thermoproteota</taxon>
        <taxon>Thermoprotei</taxon>
        <taxon>Sulfolobales</taxon>
        <taxon>Sulfolobaceae</taxon>
        <taxon>Acidianus</taxon>
    </lineage>
</organism>
<dbReference type="SUPFAM" id="SSF50447">
    <property type="entry name" value="Translation proteins"/>
    <property type="match status" value="1"/>
</dbReference>
<dbReference type="InterPro" id="IPR009000">
    <property type="entry name" value="Transl_B-barrel_sf"/>
</dbReference>
<dbReference type="InterPro" id="IPR044892">
    <property type="entry name" value="Ribosomal_L3_dom_3_arc_sf"/>
</dbReference>
<comment type="subunit">
    <text evidence="6">Part of the 50S ribosomal subunit. Forms a cluster with proteins L14 and L24e.</text>
</comment>
<evidence type="ECO:0000256" key="5">
    <source>
        <dbReference type="ARBA" id="ARBA00023274"/>
    </source>
</evidence>
<reference evidence="9 10" key="1">
    <citation type="submission" date="2017-03" db="EMBL/GenBank/DDBJ databases">
        <title>Sulfur activation and transportation mechanism of thermophilic Archaea Acidianus manzaensis YN-25.</title>
        <authorList>
            <person name="Ma Y."/>
            <person name="Yang Y."/>
            <person name="Xia J."/>
        </authorList>
    </citation>
    <scope>NUCLEOTIDE SEQUENCE [LARGE SCALE GENOMIC DNA]</scope>
    <source>
        <strain evidence="9 10">YN-25</strain>
    </source>
</reference>
<evidence type="ECO:0000256" key="4">
    <source>
        <dbReference type="ARBA" id="ARBA00022980"/>
    </source>
</evidence>
<evidence type="ECO:0000256" key="2">
    <source>
        <dbReference type="ARBA" id="ARBA00022730"/>
    </source>
</evidence>
<keyword evidence="2 6" id="KW-0699">rRNA-binding</keyword>
<evidence type="ECO:0000313" key="9">
    <source>
        <dbReference type="EMBL" id="ARM75926.1"/>
    </source>
</evidence>
<dbReference type="PROSITE" id="PS00474">
    <property type="entry name" value="RIBOSOMAL_L3"/>
    <property type="match status" value="1"/>
</dbReference>
<proteinExistence type="inferred from homology"/>
<feature type="region of interest" description="Disordered" evidence="8">
    <location>
        <begin position="1"/>
        <end position="36"/>
    </location>
</feature>
<evidence type="ECO:0000256" key="8">
    <source>
        <dbReference type="SAM" id="MobiDB-lite"/>
    </source>
</evidence>
<dbReference type="InterPro" id="IPR019928">
    <property type="entry name" value="Ribosomal_uL3_arc"/>
</dbReference>
<dbReference type="NCBIfam" id="NF003261">
    <property type="entry name" value="PRK04231.1"/>
    <property type="match status" value="1"/>
</dbReference>
<dbReference type="GeneID" id="41590797"/>
<comment type="function">
    <text evidence="6">One of the primary rRNA binding proteins, it binds directly near the 3'-end of the 23S rRNA, where it nucleates assembly of the 50S subunit.</text>
</comment>
<dbReference type="Gene3D" id="3.30.1430.10">
    <property type="match status" value="1"/>
</dbReference>
<protein>
    <recommendedName>
        <fullName evidence="6">Large ribosomal subunit protein uL3</fullName>
    </recommendedName>
</protein>
<evidence type="ECO:0000256" key="7">
    <source>
        <dbReference type="SAM" id="Coils"/>
    </source>
</evidence>
<evidence type="ECO:0000256" key="6">
    <source>
        <dbReference type="HAMAP-Rule" id="MF_01325"/>
    </source>
</evidence>
<dbReference type="Proteomes" id="UP000193404">
    <property type="component" value="Chromosome"/>
</dbReference>
<dbReference type="InterPro" id="IPR000597">
    <property type="entry name" value="Ribosomal_uL3"/>
</dbReference>
<dbReference type="Gene3D" id="2.40.30.10">
    <property type="entry name" value="Translation factors"/>
    <property type="match status" value="1"/>
</dbReference>
<dbReference type="Pfam" id="PF00297">
    <property type="entry name" value="Ribosomal_L3"/>
    <property type="match status" value="1"/>
</dbReference>
<dbReference type="STRING" id="282676.B6F84_07725"/>
<dbReference type="OrthoDB" id="6121at2157"/>
<dbReference type="PANTHER" id="PTHR11363">
    <property type="entry name" value="60S RIBOSOMAL PROTEIN L3-RELATED"/>
    <property type="match status" value="1"/>
</dbReference>
<gene>
    <name evidence="6" type="primary">rpl3</name>
    <name evidence="9" type="ORF">B6F84_07725</name>
</gene>
<keyword evidence="3 6" id="KW-0694">RNA-binding</keyword>
<evidence type="ECO:0000256" key="1">
    <source>
        <dbReference type="ARBA" id="ARBA00006540"/>
    </source>
</evidence>
<dbReference type="KEGG" id="aman:B6F84_07725"/>
<dbReference type="InterPro" id="IPR045077">
    <property type="entry name" value="L3_arc_euk"/>
</dbReference>
<dbReference type="GO" id="GO:0003735">
    <property type="term" value="F:structural constituent of ribosome"/>
    <property type="evidence" value="ECO:0007669"/>
    <property type="project" value="UniProtKB-UniRule"/>
</dbReference>
<dbReference type="NCBIfam" id="TIGR03626">
    <property type="entry name" value="L3_arch"/>
    <property type="match status" value="1"/>
</dbReference>